<comment type="caution">
    <text evidence="1">The sequence shown here is derived from an EMBL/GenBank/DDBJ whole genome shotgun (WGS) entry which is preliminary data.</text>
</comment>
<protein>
    <submittedName>
        <fullName evidence="1">Uncharacterized protein</fullName>
    </submittedName>
</protein>
<dbReference type="Proteomes" id="UP000324029">
    <property type="component" value="Unassembled WGS sequence"/>
</dbReference>
<organism evidence="1 2">
    <name type="scientific">Pseudomonas synxantha</name>
    <dbReference type="NCBI Taxonomy" id="47883"/>
    <lineage>
        <taxon>Bacteria</taxon>
        <taxon>Pseudomonadati</taxon>
        <taxon>Pseudomonadota</taxon>
        <taxon>Gammaproteobacteria</taxon>
        <taxon>Pseudomonadales</taxon>
        <taxon>Pseudomonadaceae</taxon>
        <taxon>Pseudomonas</taxon>
    </lineage>
</organism>
<evidence type="ECO:0000313" key="1">
    <source>
        <dbReference type="EMBL" id="TYK55047.1"/>
    </source>
</evidence>
<dbReference type="RefSeq" id="WP_148854233.1">
    <property type="nucleotide sequence ID" value="NZ_VSRO01000015.1"/>
</dbReference>
<reference evidence="1 2" key="1">
    <citation type="submission" date="2019-08" db="EMBL/GenBank/DDBJ databases">
        <title>Subclass B2 metallo-beta lactamase from Pseudomonas synxantha.</title>
        <authorList>
            <person name="Poirel L."/>
            <person name="Palmieri M."/>
            <person name="Masseron A."/>
            <person name="Perreten V."/>
            <person name="Nordman P."/>
        </authorList>
    </citation>
    <scope>NUCLEOTIDE SEQUENCE [LARGE SCALE GENOMIC DNA]</scope>
    <source>
        <strain evidence="1 2">MCP106</strain>
    </source>
</reference>
<dbReference type="EMBL" id="VSRO01000015">
    <property type="protein sequence ID" value="TYK55047.1"/>
    <property type="molecule type" value="Genomic_DNA"/>
</dbReference>
<sequence length="306" mass="34862">MANKRKIAYAHHLPGWKFEGGNREVLKASRRVAPDEYEEEMRGALYCPGCFTNVERTPKEKDLFTNQRDPFYRHLRRWSHVACVLRAKKPVGKRYDTWEEARRAVEHEHLAVVKEFLQEKPEIDLVPGEEYDETPVEDVDGPLSEVPIGRHQGESFELPSKISTVAGICRSFEKNKDKYFVLPGAIHAVKLAELLTEISDVDYSILDRNQSPRLYYGKILTSHNAGSSDNSIRMTRLICNSAVKDFYLKLPNGFCRDKGITNDSEGRIVMFFGTITRSGIGLAATNLAWGEIALVPKKYNELLMPE</sequence>
<reference evidence="1 2" key="2">
    <citation type="submission" date="2019-08" db="EMBL/GenBank/DDBJ databases">
        <authorList>
            <person name="Brilhante M."/>
            <person name="Perreten V."/>
        </authorList>
    </citation>
    <scope>NUCLEOTIDE SEQUENCE [LARGE SCALE GENOMIC DNA]</scope>
    <source>
        <strain evidence="1 2">MCP106</strain>
    </source>
</reference>
<evidence type="ECO:0000313" key="2">
    <source>
        <dbReference type="Proteomes" id="UP000324029"/>
    </source>
</evidence>
<name>A0A5D3G231_9PSED</name>
<accession>A0A5D3G231</accession>
<proteinExistence type="predicted"/>
<gene>
    <name evidence="1" type="ORF">FXO26_24825</name>
</gene>
<dbReference type="AlphaFoldDB" id="A0A5D3G231"/>